<dbReference type="AlphaFoldDB" id="X1S9Y4"/>
<comment type="caution">
    <text evidence="1">The sequence shown here is derived from an EMBL/GenBank/DDBJ whole genome shotgun (WGS) entry which is preliminary data.</text>
</comment>
<dbReference type="EMBL" id="BARW01024242">
    <property type="protein sequence ID" value="GAI89783.1"/>
    <property type="molecule type" value="Genomic_DNA"/>
</dbReference>
<organism evidence="1">
    <name type="scientific">marine sediment metagenome</name>
    <dbReference type="NCBI Taxonomy" id="412755"/>
    <lineage>
        <taxon>unclassified sequences</taxon>
        <taxon>metagenomes</taxon>
        <taxon>ecological metagenomes</taxon>
    </lineage>
</organism>
<accession>X1S9Y4</accession>
<reference evidence="1" key="1">
    <citation type="journal article" date="2014" name="Front. Microbiol.">
        <title>High frequency of phylogenetically diverse reductive dehalogenase-homologous genes in deep subseafloor sedimentary metagenomes.</title>
        <authorList>
            <person name="Kawai M."/>
            <person name="Futagami T."/>
            <person name="Toyoda A."/>
            <person name="Takaki Y."/>
            <person name="Nishi S."/>
            <person name="Hori S."/>
            <person name="Arai W."/>
            <person name="Tsubouchi T."/>
            <person name="Morono Y."/>
            <person name="Uchiyama I."/>
            <person name="Ito T."/>
            <person name="Fujiyama A."/>
            <person name="Inagaki F."/>
            <person name="Takami H."/>
        </authorList>
    </citation>
    <scope>NUCLEOTIDE SEQUENCE</scope>
    <source>
        <strain evidence="1">Expedition CK06-06</strain>
    </source>
</reference>
<evidence type="ECO:0000313" key="1">
    <source>
        <dbReference type="EMBL" id="GAI89783.1"/>
    </source>
</evidence>
<name>X1S9Y4_9ZZZZ</name>
<proteinExistence type="predicted"/>
<gene>
    <name evidence="1" type="ORF">S12H4_40005</name>
</gene>
<sequence length="40" mass="4467">MVWQAQTYAIGVGQLSAPVIRFLLLAIPIQVNQNDHHPIN</sequence>
<protein>
    <submittedName>
        <fullName evidence="1">Uncharacterized protein</fullName>
    </submittedName>
</protein>